<reference evidence="2" key="1">
    <citation type="submission" date="2021-08" db="EMBL/GenBank/DDBJ databases">
        <title>WGS assembly of Ceratopteris richardii.</title>
        <authorList>
            <person name="Marchant D.B."/>
            <person name="Chen G."/>
            <person name="Jenkins J."/>
            <person name="Shu S."/>
            <person name="Leebens-Mack J."/>
            <person name="Grimwood J."/>
            <person name="Schmutz J."/>
            <person name="Soltis P."/>
            <person name="Soltis D."/>
            <person name="Chen Z.-H."/>
        </authorList>
    </citation>
    <scope>NUCLEOTIDE SEQUENCE</scope>
    <source>
        <strain evidence="2">Whitten #5841</strain>
        <tissue evidence="2">Leaf</tissue>
    </source>
</reference>
<organism evidence="2 3">
    <name type="scientific">Ceratopteris richardii</name>
    <name type="common">Triangle waterfern</name>
    <dbReference type="NCBI Taxonomy" id="49495"/>
    <lineage>
        <taxon>Eukaryota</taxon>
        <taxon>Viridiplantae</taxon>
        <taxon>Streptophyta</taxon>
        <taxon>Embryophyta</taxon>
        <taxon>Tracheophyta</taxon>
        <taxon>Polypodiopsida</taxon>
        <taxon>Polypodiidae</taxon>
        <taxon>Polypodiales</taxon>
        <taxon>Pteridineae</taxon>
        <taxon>Pteridaceae</taxon>
        <taxon>Parkerioideae</taxon>
        <taxon>Ceratopteris</taxon>
    </lineage>
</organism>
<dbReference type="PANTHER" id="PTHR34970:SF2">
    <property type="entry name" value="ABC TRANSPORTER A FAMILY PROTEIN"/>
    <property type="match status" value="1"/>
</dbReference>
<evidence type="ECO:0000313" key="3">
    <source>
        <dbReference type="Proteomes" id="UP000825935"/>
    </source>
</evidence>
<dbReference type="OMA" id="HESISHQ"/>
<proteinExistence type="predicted"/>
<feature type="region of interest" description="Disordered" evidence="1">
    <location>
        <begin position="56"/>
        <end position="88"/>
    </location>
</feature>
<sequence length="88" mass="9798">MYMLRTRLASFTAGFAAAAAGGFYFVHSEIQTGNHFISDQVNKSFKELDARITNLENNFQSSAREQSEKDRPDTHETESAHSVLIAAD</sequence>
<dbReference type="EMBL" id="CM035411">
    <property type="protein sequence ID" value="KAH7434260.1"/>
    <property type="molecule type" value="Genomic_DNA"/>
</dbReference>
<protein>
    <submittedName>
        <fullName evidence="2">Uncharacterized protein</fullName>
    </submittedName>
</protein>
<gene>
    <name evidence="2" type="ORF">KP509_06G007800</name>
</gene>
<evidence type="ECO:0000256" key="1">
    <source>
        <dbReference type="SAM" id="MobiDB-lite"/>
    </source>
</evidence>
<evidence type="ECO:0000313" key="2">
    <source>
        <dbReference type="EMBL" id="KAH7434260.1"/>
    </source>
</evidence>
<comment type="caution">
    <text evidence="2">The sequence shown here is derived from an EMBL/GenBank/DDBJ whole genome shotgun (WGS) entry which is preliminary data.</text>
</comment>
<keyword evidence="3" id="KW-1185">Reference proteome</keyword>
<accession>A0A8T2UIC2</accession>
<dbReference type="AlphaFoldDB" id="A0A8T2UIC2"/>
<dbReference type="Proteomes" id="UP000825935">
    <property type="component" value="Chromosome 6"/>
</dbReference>
<feature type="compositionally biased region" description="Basic and acidic residues" evidence="1">
    <location>
        <begin position="65"/>
        <end position="79"/>
    </location>
</feature>
<dbReference type="PANTHER" id="PTHR34970">
    <property type="entry name" value="ABC TRANSPORTER A FAMILY PROTEIN"/>
    <property type="match status" value="1"/>
</dbReference>
<name>A0A8T2UIC2_CERRI</name>